<keyword evidence="6" id="KW-0175">Coiled coil</keyword>
<feature type="compositionally biased region" description="Basic residues" evidence="7">
    <location>
        <begin position="98"/>
        <end position="110"/>
    </location>
</feature>
<dbReference type="SMART" id="SM01370">
    <property type="entry name" value="TAFII55_N"/>
    <property type="match status" value="1"/>
</dbReference>
<evidence type="ECO:0000259" key="8">
    <source>
        <dbReference type="SMART" id="SM01370"/>
    </source>
</evidence>
<dbReference type="GO" id="GO:0051123">
    <property type="term" value="P:RNA polymerase II preinitiation complex assembly"/>
    <property type="evidence" value="ECO:0007669"/>
    <property type="project" value="TreeGrafter"/>
</dbReference>
<feature type="compositionally biased region" description="Acidic residues" evidence="7">
    <location>
        <begin position="116"/>
        <end position="125"/>
    </location>
</feature>
<dbReference type="InterPro" id="IPR006751">
    <property type="entry name" value="TAFII55_prot_cons_reg"/>
</dbReference>
<evidence type="ECO:0000256" key="2">
    <source>
        <dbReference type="ARBA" id="ARBA00009368"/>
    </source>
</evidence>
<evidence type="ECO:0000313" key="10">
    <source>
        <dbReference type="Proteomes" id="UP001174694"/>
    </source>
</evidence>
<comment type="similarity">
    <text evidence="2">Belongs to the TAF7 family.</text>
</comment>
<comment type="subcellular location">
    <subcellularLocation>
        <location evidence="1">Nucleus</location>
    </subcellularLocation>
</comment>
<feature type="compositionally biased region" description="Acidic residues" evidence="7">
    <location>
        <begin position="352"/>
        <end position="366"/>
    </location>
</feature>
<accession>A0AA38RV86</accession>
<evidence type="ECO:0000256" key="5">
    <source>
        <dbReference type="ARBA" id="ARBA00023242"/>
    </source>
</evidence>
<name>A0AA38RV86_9PEZI</name>
<dbReference type="GO" id="GO:0005669">
    <property type="term" value="C:transcription factor TFIID complex"/>
    <property type="evidence" value="ECO:0007669"/>
    <property type="project" value="InterPro"/>
</dbReference>
<protein>
    <submittedName>
        <fullName evidence="9">Transcription initiation factor TFIID subunit 7</fullName>
    </submittedName>
</protein>
<feature type="compositionally biased region" description="Polar residues" evidence="7">
    <location>
        <begin position="19"/>
        <end position="36"/>
    </location>
</feature>
<feature type="domain" description="TAFII55 protein conserved region" evidence="8">
    <location>
        <begin position="173"/>
        <end position="327"/>
    </location>
</feature>
<dbReference type="GO" id="GO:0016251">
    <property type="term" value="F:RNA polymerase II general transcription initiation factor activity"/>
    <property type="evidence" value="ECO:0007669"/>
    <property type="project" value="TreeGrafter"/>
</dbReference>
<reference evidence="9" key="1">
    <citation type="submission" date="2022-07" db="EMBL/GenBank/DDBJ databases">
        <title>Fungi with potential for degradation of polypropylene.</title>
        <authorList>
            <person name="Gostincar C."/>
        </authorList>
    </citation>
    <scope>NUCLEOTIDE SEQUENCE</scope>
    <source>
        <strain evidence="9">EXF-13308</strain>
    </source>
</reference>
<evidence type="ECO:0000256" key="4">
    <source>
        <dbReference type="ARBA" id="ARBA00023163"/>
    </source>
</evidence>
<dbReference type="PANTHER" id="PTHR12228">
    <property type="entry name" value="TRANSCRIPTION INITIATION FACTOR TFIID 55 KD SUBUNIT-RELATED"/>
    <property type="match status" value="1"/>
</dbReference>
<dbReference type="Pfam" id="PF04658">
    <property type="entry name" value="TAFII55_N"/>
    <property type="match status" value="1"/>
</dbReference>
<organism evidence="9 10">
    <name type="scientific">Pleurostoma richardsiae</name>
    <dbReference type="NCBI Taxonomy" id="41990"/>
    <lineage>
        <taxon>Eukaryota</taxon>
        <taxon>Fungi</taxon>
        <taxon>Dikarya</taxon>
        <taxon>Ascomycota</taxon>
        <taxon>Pezizomycotina</taxon>
        <taxon>Sordariomycetes</taxon>
        <taxon>Sordariomycetidae</taxon>
        <taxon>Calosphaeriales</taxon>
        <taxon>Pleurostomataceae</taxon>
        <taxon>Pleurostoma</taxon>
    </lineage>
</organism>
<keyword evidence="10" id="KW-1185">Reference proteome</keyword>
<gene>
    <name evidence="9" type="ORF">NKR23_g764</name>
</gene>
<evidence type="ECO:0000313" key="9">
    <source>
        <dbReference type="EMBL" id="KAJ9157924.1"/>
    </source>
</evidence>
<feature type="region of interest" description="Disordered" evidence="7">
    <location>
        <begin position="1"/>
        <end position="133"/>
    </location>
</feature>
<feature type="compositionally biased region" description="Low complexity" evidence="7">
    <location>
        <begin position="37"/>
        <end position="56"/>
    </location>
</feature>
<feature type="compositionally biased region" description="Low complexity" evidence="7">
    <location>
        <begin position="404"/>
        <end position="416"/>
    </location>
</feature>
<sequence>MASTSSNTSKPFKLKLNLKTPTSEDAPSITSATPVETPSAMTPSLATPSATTPSGTKPRIRLLSSKPPTPADGAAPSAMPPPPHPAAAAPAPSVTRTKAGRTSKPTAKKRAKDEGSGDEGPEADGDGAKPRKRIKLFKNGIVLNQDGGMTTPIHPPGDGYDSEMEGAEEDPVIEEQLIFRMMEGEHLDYLRRMVDERKIGVGADFELRWLSDRRGYVRIQGQMFATVLVDLPTIIESMKTWDRKAMVKSADICQMLLAFARVKNEQEARTIELPKVIGNDFRWPHGLTPPMHDSIHRRFRKRLSHKEIQNKEKEVDRLLKEDNDAKQTKWEWVDERRTTTAAWSPQSQGEEMYSEDEQDAEGEMDDTGYFPAQANGGHDEDEIGDDVLAQMEAELDDDDEEAPEATPMTANAATPPGMSDDYDDEDGDEAVDPDDKERRNEEKGIRDELEELDKDIANAEGLLQNQRNPILRQRMLAKVNNLKEMRRLKARSVGITLDDDED</sequence>
<comment type="caution">
    <text evidence="9">The sequence shown here is derived from an EMBL/GenBank/DDBJ whole genome shotgun (WGS) entry which is preliminary data.</text>
</comment>
<dbReference type="Proteomes" id="UP001174694">
    <property type="component" value="Unassembled WGS sequence"/>
</dbReference>
<evidence type="ECO:0000256" key="3">
    <source>
        <dbReference type="ARBA" id="ARBA00023015"/>
    </source>
</evidence>
<dbReference type="AlphaFoldDB" id="A0AA38RV86"/>
<feature type="compositionally biased region" description="Basic and acidic residues" evidence="7">
    <location>
        <begin position="433"/>
        <end position="447"/>
    </location>
</feature>
<keyword evidence="4" id="KW-0804">Transcription</keyword>
<feature type="compositionally biased region" description="Polar residues" evidence="7">
    <location>
        <begin position="339"/>
        <end position="349"/>
    </location>
</feature>
<feature type="region of interest" description="Disordered" evidence="7">
    <location>
        <begin position="395"/>
        <end position="452"/>
    </location>
</feature>
<evidence type="ECO:0000256" key="1">
    <source>
        <dbReference type="ARBA" id="ARBA00004123"/>
    </source>
</evidence>
<dbReference type="InterPro" id="IPR037817">
    <property type="entry name" value="TAF7"/>
</dbReference>
<feature type="compositionally biased region" description="Polar residues" evidence="7">
    <location>
        <begin position="1"/>
        <end position="10"/>
    </location>
</feature>
<dbReference type="EMBL" id="JANBVO010000001">
    <property type="protein sequence ID" value="KAJ9157924.1"/>
    <property type="molecule type" value="Genomic_DNA"/>
</dbReference>
<evidence type="ECO:0000256" key="7">
    <source>
        <dbReference type="SAM" id="MobiDB-lite"/>
    </source>
</evidence>
<dbReference type="CDD" id="cd08047">
    <property type="entry name" value="TAF7"/>
    <property type="match status" value="1"/>
</dbReference>
<keyword evidence="3" id="KW-0805">Transcription regulation</keyword>
<proteinExistence type="inferred from homology"/>
<feature type="compositionally biased region" description="Acidic residues" evidence="7">
    <location>
        <begin position="420"/>
        <end position="432"/>
    </location>
</feature>
<feature type="coiled-coil region" evidence="6">
    <location>
        <begin position="301"/>
        <end position="328"/>
    </location>
</feature>
<feature type="region of interest" description="Disordered" evidence="7">
    <location>
        <begin position="337"/>
        <end position="382"/>
    </location>
</feature>
<dbReference type="PANTHER" id="PTHR12228:SF0">
    <property type="entry name" value="TATA-BOX BINDING PROTEIN ASSOCIATED FACTOR 7"/>
    <property type="match status" value="1"/>
</dbReference>
<keyword evidence="5" id="KW-0539">Nucleus</keyword>
<evidence type="ECO:0000256" key="6">
    <source>
        <dbReference type="SAM" id="Coils"/>
    </source>
</evidence>